<evidence type="ECO:0008006" key="4">
    <source>
        <dbReference type="Google" id="ProtNLM"/>
    </source>
</evidence>
<accession>A0A1I1AZV1</accession>
<reference evidence="3" key="1">
    <citation type="submission" date="2016-10" db="EMBL/GenBank/DDBJ databases">
        <authorList>
            <person name="Varghese N."/>
            <person name="Submissions S."/>
        </authorList>
    </citation>
    <scope>NUCLEOTIDE SEQUENCE [LARGE SCALE GENOMIC DNA]</scope>
    <source>
        <strain evidence="3">CGMCC 4.3568</strain>
    </source>
</reference>
<name>A0A1I1AZV1_9PSEU</name>
<feature type="compositionally biased region" description="Basic and acidic residues" evidence="1">
    <location>
        <begin position="118"/>
        <end position="129"/>
    </location>
</feature>
<organism evidence="2 3">
    <name type="scientific">Amycolatopsis marina</name>
    <dbReference type="NCBI Taxonomy" id="490629"/>
    <lineage>
        <taxon>Bacteria</taxon>
        <taxon>Bacillati</taxon>
        <taxon>Actinomycetota</taxon>
        <taxon>Actinomycetes</taxon>
        <taxon>Pseudonocardiales</taxon>
        <taxon>Pseudonocardiaceae</taxon>
        <taxon>Amycolatopsis</taxon>
    </lineage>
</organism>
<evidence type="ECO:0000313" key="3">
    <source>
        <dbReference type="Proteomes" id="UP000243799"/>
    </source>
</evidence>
<dbReference type="AlphaFoldDB" id="A0A1I1AZV1"/>
<keyword evidence="3" id="KW-1185">Reference proteome</keyword>
<dbReference type="STRING" id="490629.SAMN05216266_111109"/>
<dbReference type="RefSeq" id="WP_091674588.1">
    <property type="nucleotide sequence ID" value="NZ_FOKG01000011.1"/>
</dbReference>
<protein>
    <recommendedName>
        <fullName evidence="4">Excreted virulence factor EspC, type VII ESX diderm</fullName>
    </recommendedName>
</protein>
<evidence type="ECO:0000313" key="2">
    <source>
        <dbReference type="EMBL" id="SFB43571.1"/>
    </source>
</evidence>
<proteinExistence type="predicted"/>
<sequence>MSDRQGIRLELDLLDQRITTLAELGDLTGDLVATASRLAERLPMLGTAPPAEHLARRLREAAGSSGLAGEVKATEREVREFKQLLAGAKHKYQQHEDQADEDLHAKEESADAAGGREVTGRRDSPGRSS</sequence>
<dbReference type="Proteomes" id="UP000243799">
    <property type="component" value="Unassembled WGS sequence"/>
</dbReference>
<dbReference type="EMBL" id="FOKG01000011">
    <property type="protein sequence ID" value="SFB43571.1"/>
    <property type="molecule type" value="Genomic_DNA"/>
</dbReference>
<gene>
    <name evidence="2" type="ORF">SAMN05216266_111109</name>
</gene>
<evidence type="ECO:0000256" key="1">
    <source>
        <dbReference type="SAM" id="MobiDB-lite"/>
    </source>
</evidence>
<feature type="compositionally biased region" description="Basic and acidic residues" evidence="1">
    <location>
        <begin position="93"/>
        <end position="109"/>
    </location>
</feature>
<dbReference type="OrthoDB" id="3688895at2"/>
<feature type="region of interest" description="Disordered" evidence="1">
    <location>
        <begin position="89"/>
        <end position="129"/>
    </location>
</feature>